<reference evidence="5 6" key="1">
    <citation type="submission" date="2023-10" db="EMBL/GenBank/DDBJ databases">
        <title>Bacteria for the degradation of biodegradable plastic PBAT(Polybutylene adipate terephthalate).</title>
        <authorList>
            <person name="Weon H.-Y."/>
            <person name="Yeon J."/>
        </authorList>
    </citation>
    <scope>NUCLEOTIDE SEQUENCE [LARGE SCALE GENOMIC DNA]</scope>
    <source>
        <strain evidence="5 6">SBD 7-3</strain>
    </source>
</reference>
<dbReference type="InterPro" id="IPR037923">
    <property type="entry name" value="HTH-like"/>
</dbReference>
<dbReference type="Pfam" id="PF12833">
    <property type="entry name" value="HTH_18"/>
    <property type="match status" value="1"/>
</dbReference>
<evidence type="ECO:0000313" key="5">
    <source>
        <dbReference type="EMBL" id="WOB09159.1"/>
    </source>
</evidence>
<evidence type="ECO:0000256" key="3">
    <source>
        <dbReference type="ARBA" id="ARBA00023163"/>
    </source>
</evidence>
<dbReference type="PANTHER" id="PTHR46796:SF2">
    <property type="entry name" value="TRANSCRIPTIONAL REGULATORY PROTEIN"/>
    <property type="match status" value="1"/>
</dbReference>
<dbReference type="SMART" id="SM00342">
    <property type="entry name" value="HTH_ARAC"/>
    <property type="match status" value="1"/>
</dbReference>
<sequence length="285" mass="31570">MNAVPDTFDSPLDAAEFKRTARGGVELYRAQIVRHAFDPHLHEAFGLGVIDAGVERFRYRGAEHLATPGTLVLMNPGELHTGRAETAQGWRYRMVYLDEALLEAVTGERWWFADATAHDPATARRLSAQLAALWQAPDSLASDSALAELLAALRPHARVDQPANDRLTAHDRAHDTALARSLTLMHDDYANALTLDRLAAEAGLSPFHFLRRFKLRYHATPHQMLMAVRLARAKHLLAAGMPPAEVAPAVGLADQAHLTKRFARMHGVTPARYQAQLETRPRPRA</sequence>
<keyword evidence="6" id="KW-1185">Reference proteome</keyword>
<dbReference type="InterPro" id="IPR050204">
    <property type="entry name" value="AraC_XylS_family_regulators"/>
</dbReference>
<dbReference type="Proteomes" id="UP001303946">
    <property type="component" value="Chromosome"/>
</dbReference>
<keyword evidence="2" id="KW-0238">DNA-binding</keyword>
<dbReference type="EMBL" id="CP136336">
    <property type="protein sequence ID" value="WOB09159.1"/>
    <property type="molecule type" value="Genomic_DNA"/>
</dbReference>
<dbReference type="PANTHER" id="PTHR46796">
    <property type="entry name" value="HTH-TYPE TRANSCRIPTIONAL ACTIVATOR RHAS-RELATED"/>
    <property type="match status" value="1"/>
</dbReference>
<evidence type="ECO:0000313" key="6">
    <source>
        <dbReference type="Proteomes" id="UP001303946"/>
    </source>
</evidence>
<evidence type="ECO:0000259" key="4">
    <source>
        <dbReference type="PROSITE" id="PS01124"/>
    </source>
</evidence>
<evidence type="ECO:0000256" key="2">
    <source>
        <dbReference type="ARBA" id="ARBA00023125"/>
    </source>
</evidence>
<dbReference type="PROSITE" id="PS01124">
    <property type="entry name" value="HTH_ARAC_FAMILY_2"/>
    <property type="match status" value="1"/>
</dbReference>
<keyword evidence="3" id="KW-0804">Transcription</keyword>
<protein>
    <submittedName>
        <fullName evidence="5">AraC family transcriptional regulator</fullName>
    </submittedName>
</protein>
<gene>
    <name evidence="5" type="ORF">RXV79_03655</name>
</gene>
<dbReference type="Gene3D" id="1.10.10.60">
    <property type="entry name" value="Homeodomain-like"/>
    <property type="match status" value="1"/>
</dbReference>
<dbReference type="SUPFAM" id="SSF46689">
    <property type="entry name" value="Homeodomain-like"/>
    <property type="match status" value="2"/>
</dbReference>
<evidence type="ECO:0000256" key="1">
    <source>
        <dbReference type="ARBA" id="ARBA00023015"/>
    </source>
</evidence>
<dbReference type="InterPro" id="IPR018060">
    <property type="entry name" value="HTH_AraC"/>
</dbReference>
<organism evidence="5 6">
    <name type="scientific">Piscinibacter gummiphilus</name>
    <dbReference type="NCBI Taxonomy" id="946333"/>
    <lineage>
        <taxon>Bacteria</taxon>
        <taxon>Pseudomonadati</taxon>
        <taxon>Pseudomonadota</taxon>
        <taxon>Betaproteobacteria</taxon>
        <taxon>Burkholderiales</taxon>
        <taxon>Sphaerotilaceae</taxon>
        <taxon>Piscinibacter</taxon>
    </lineage>
</organism>
<dbReference type="SUPFAM" id="SSF51215">
    <property type="entry name" value="Regulatory protein AraC"/>
    <property type="match status" value="1"/>
</dbReference>
<accession>A0ABZ0CW08</accession>
<dbReference type="InterPro" id="IPR003313">
    <property type="entry name" value="AraC-bd"/>
</dbReference>
<feature type="domain" description="HTH araC/xylS-type" evidence="4">
    <location>
        <begin position="179"/>
        <end position="276"/>
    </location>
</feature>
<proteinExistence type="predicted"/>
<dbReference type="InterPro" id="IPR009057">
    <property type="entry name" value="Homeodomain-like_sf"/>
</dbReference>
<name>A0ABZ0CW08_9BURK</name>
<dbReference type="Pfam" id="PF02311">
    <property type="entry name" value="AraC_binding"/>
    <property type="match status" value="1"/>
</dbReference>
<keyword evidence="1" id="KW-0805">Transcription regulation</keyword>
<dbReference type="RefSeq" id="WP_316702116.1">
    <property type="nucleotide sequence ID" value="NZ_CP136336.1"/>
</dbReference>